<dbReference type="InterPro" id="IPR006445">
    <property type="entry name" value="Phage-assoc_HI1409"/>
</dbReference>
<dbReference type="NCBIfam" id="TIGR01555">
    <property type="entry name" value="phge_rel_HI1409"/>
    <property type="match status" value="1"/>
</dbReference>
<proteinExistence type="predicted"/>
<comment type="caution">
    <text evidence="2">The sequence shown here is derived from an EMBL/GenBank/DDBJ whole genome shotgun (WGS) entry which is preliminary data.</text>
</comment>
<evidence type="ECO:0000313" key="3">
    <source>
        <dbReference type="Proteomes" id="UP001055091"/>
    </source>
</evidence>
<protein>
    <recommendedName>
        <fullName evidence="1">Anti-CBASS protein Acb1-like N-terminal domain-containing protein</fullName>
    </recommendedName>
</protein>
<dbReference type="EMBL" id="BQNJ01000001">
    <property type="protein sequence ID" value="GKG99432.1"/>
    <property type="molecule type" value="Genomic_DNA"/>
</dbReference>
<evidence type="ECO:0000259" key="1">
    <source>
        <dbReference type="Pfam" id="PF06381"/>
    </source>
</evidence>
<accession>A0A413LCQ9</accession>
<feature type="domain" description="Anti-CBASS protein Acb1-like N-terminal" evidence="1">
    <location>
        <begin position="58"/>
        <end position="411"/>
    </location>
</feature>
<sequence>MSKRKNTRRVRADTKQAPITTMDAFSNPIARLGFGTQDLLQATQYPLTRMTQNYQLLTSLYRENWIVQNIIETIPGDMVRKWYTLKCNVAPEYVDALQRLERKVHLRKSLLEGMYWGRLYGGAAGIIMIRGQEDLSQPLDHGLILPGCFLGLMILDRWSGIYPELGQITDPADPDFGLPEYYTVRDEESGTLISRVHHSRILRFPGRELPYNEKVAENYWGESELEAIYSELVKRDNVSANIASLTFRANVNYMETDSLDQMLATSNAEAQRRFWQTLQAQSVIESNFGTRLVNKGDVMHNTQYTFTGLPDVYDRVMMDVAGAAKTPVTKLFGRSPAGMNATGESDMNNYYDYIDGLRENQLRPIMERLLPIMVLSAWGVVPDDLDIDFPPLQTPNSSELADIVDKKTQSILAAYQSDLVDASVAKKELKGLSDETGMFNSITDEDIEAGKGKTYSDYKAMRDPMAGLLSLPGAGFAEEDE</sequence>
<dbReference type="InterPro" id="IPR024459">
    <property type="entry name" value="Acb1-like_N"/>
</dbReference>
<reference evidence="2" key="1">
    <citation type="submission" date="2022-01" db="EMBL/GenBank/DDBJ databases">
        <title>Novel bile acid biosynthetic pathways are enriched in the microbiome of centenarians.</title>
        <authorList>
            <person name="Sato Y."/>
            <person name="Atarashi K."/>
            <person name="Plichta R.D."/>
            <person name="Arai Y."/>
            <person name="Sasajima S."/>
            <person name="Kearney M.S."/>
            <person name="Suda W."/>
            <person name="Takeshita K."/>
            <person name="Sasaki T."/>
            <person name="Okamoto S."/>
            <person name="Skelly N.A."/>
            <person name="Okamura Y."/>
            <person name="Vlamakis H."/>
            <person name="Li Y."/>
            <person name="Tanoue T."/>
            <person name="Takei H."/>
            <person name="Nittono H."/>
            <person name="Narushima S."/>
            <person name="Irie J."/>
            <person name="Itoh H."/>
            <person name="Moriya K."/>
            <person name="Sugiura Y."/>
            <person name="Suematsu M."/>
            <person name="Moritoki N."/>
            <person name="Shibata S."/>
            <person name="Littman R.D."/>
            <person name="Fischbach A.M."/>
            <person name="Uwamino Y."/>
            <person name="Inoue T."/>
            <person name="Honda A."/>
            <person name="Hattori M."/>
            <person name="Murai T."/>
            <person name="Xavier J.R."/>
            <person name="Hirose N."/>
            <person name="Honda K."/>
        </authorList>
    </citation>
    <scope>NUCLEOTIDE SEQUENCE</scope>
    <source>
        <strain evidence="2">CE91-St55</strain>
    </source>
</reference>
<gene>
    <name evidence="2" type="ORF">CE91St55_14140</name>
</gene>
<dbReference type="Pfam" id="PF06381">
    <property type="entry name" value="Phage_portal_3"/>
    <property type="match status" value="1"/>
</dbReference>
<organism evidence="2 3">
    <name type="scientific">Hungatella hathewayi</name>
    <dbReference type="NCBI Taxonomy" id="154046"/>
    <lineage>
        <taxon>Bacteria</taxon>
        <taxon>Bacillati</taxon>
        <taxon>Bacillota</taxon>
        <taxon>Clostridia</taxon>
        <taxon>Lachnospirales</taxon>
        <taxon>Lachnospiraceae</taxon>
        <taxon>Hungatella</taxon>
    </lineage>
</organism>
<evidence type="ECO:0000313" key="2">
    <source>
        <dbReference type="EMBL" id="GKG99432.1"/>
    </source>
</evidence>
<dbReference type="RefSeq" id="WP_118042870.1">
    <property type="nucleotide sequence ID" value="NZ_BQNJ01000001.1"/>
</dbReference>
<name>A0A413LCQ9_9FIRM</name>
<dbReference type="Proteomes" id="UP001055091">
    <property type="component" value="Unassembled WGS sequence"/>
</dbReference>
<dbReference type="AlphaFoldDB" id="A0A413LCQ9"/>